<dbReference type="HAMAP" id="MF_00220_B">
    <property type="entry name" value="PyrC_classI_B"/>
    <property type="match status" value="1"/>
</dbReference>
<keyword evidence="1 2" id="KW-0665">Pyrimidine biosynthesis</keyword>
<evidence type="ECO:0000256" key="1">
    <source>
        <dbReference type="ARBA" id="ARBA00022975"/>
    </source>
</evidence>
<dbReference type="GO" id="GO:0004038">
    <property type="term" value="F:allantoinase activity"/>
    <property type="evidence" value="ECO:0007669"/>
    <property type="project" value="TreeGrafter"/>
</dbReference>
<comment type="caution">
    <text evidence="2">Lacks conserved residue(s) required for the propagation of feature annotation.</text>
</comment>
<dbReference type="RefSeq" id="WP_145379181.1">
    <property type="nucleotide sequence ID" value="NZ_CP036276.1"/>
</dbReference>
<comment type="cofactor">
    <cofactor evidence="2">
        <name>Zn(2+)</name>
        <dbReference type="ChEBI" id="CHEBI:29105"/>
    </cofactor>
    <text evidence="2">Binds 2 Zn(2+) ions per subunit.</text>
</comment>
<sequence length="424" mass="44884">MTSTRIRGGRVIDPSQGIDTVADLVLQDGKVVSIGTSTAAADVEIDATDMIVCPGLIDMHVSLREPGFEEDETIATGAAAALAGGITSVACMPDTQPVVDNRAAAEFIILQAGRAGLANVFPLGAVTKDCNGEELAEIGQLVEAGVVAFSDATRPLANAEIMRRALEYCGMFNRPIFNHPAVPELVHGGVMHEDYVSTELGLRGMPAAAEDIAVGRDIALAKVTGGRVHLQTISSLGSIDQIRRAKAAGLRVTAEITPHNFTLMDDRLRTFNSNYKVDPPLRTADHLAACIEGLQDGTIDAICSDHQPFAPEKKSRELNLVPFGASGLETLLPISIASLIEPGHLDWPQLIGKLTNGPAKILGIPKGTLATGADADVTIIDPQVEWTIDAAQFRSRGHNTPFDGWKVRGRARTVLVAGVVAYEV</sequence>
<organism evidence="4 5">
    <name type="scientific">Symmachiella dynata</name>
    <dbReference type="NCBI Taxonomy" id="2527995"/>
    <lineage>
        <taxon>Bacteria</taxon>
        <taxon>Pseudomonadati</taxon>
        <taxon>Planctomycetota</taxon>
        <taxon>Planctomycetia</taxon>
        <taxon>Planctomycetales</taxon>
        <taxon>Planctomycetaceae</taxon>
        <taxon>Symmachiella</taxon>
    </lineage>
</organism>
<evidence type="ECO:0000256" key="2">
    <source>
        <dbReference type="HAMAP-Rule" id="MF_00220"/>
    </source>
</evidence>
<dbReference type="Pfam" id="PF12890">
    <property type="entry name" value="DHOase"/>
    <property type="match status" value="1"/>
</dbReference>
<comment type="catalytic activity">
    <reaction evidence="2">
        <text>(S)-dihydroorotate + H2O = N-carbamoyl-L-aspartate + H(+)</text>
        <dbReference type="Rhea" id="RHEA:24296"/>
        <dbReference type="ChEBI" id="CHEBI:15377"/>
        <dbReference type="ChEBI" id="CHEBI:15378"/>
        <dbReference type="ChEBI" id="CHEBI:30864"/>
        <dbReference type="ChEBI" id="CHEBI:32814"/>
        <dbReference type="EC" id="3.5.2.3"/>
    </reaction>
</comment>
<dbReference type="GO" id="GO:0008270">
    <property type="term" value="F:zinc ion binding"/>
    <property type="evidence" value="ECO:0007669"/>
    <property type="project" value="UniProtKB-UniRule"/>
</dbReference>
<dbReference type="EC" id="3.5.2.3" evidence="2"/>
<evidence type="ECO:0000313" key="5">
    <source>
        <dbReference type="Proteomes" id="UP000319383"/>
    </source>
</evidence>
<feature type="binding site" evidence="2">
    <location>
        <position position="60"/>
    </location>
    <ligand>
        <name>Zn(2+)</name>
        <dbReference type="ChEBI" id="CHEBI:29105"/>
        <label>1</label>
    </ligand>
</feature>
<dbReference type="GO" id="GO:0004151">
    <property type="term" value="F:dihydroorotase activity"/>
    <property type="evidence" value="ECO:0007669"/>
    <property type="project" value="UniProtKB-UniRule"/>
</dbReference>
<dbReference type="InterPro" id="IPR050138">
    <property type="entry name" value="DHOase/Allantoinase_Hydrolase"/>
</dbReference>
<comment type="pathway">
    <text evidence="2">Pyrimidine metabolism; UMP biosynthesis via de novo pathway; (S)-dihydroorotate from bicarbonate: step 3/3.</text>
</comment>
<dbReference type="InterPro" id="IPR004722">
    <property type="entry name" value="DHOase"/>
</dbReference>
<dbReference type="SUPFAM" id="SSF51338">
    <property type="entry name" value="Composite domain of metallo-dependent hydrolases"/>
    <property type="match status" value="1"/>
</dbReference>
<feature type="binding site" evidence="2">
    <location>
        <begin position="323"/>
        <end position="324"/>
    </location>
    <ligand>
        <name>substrate</name>
    </ligand>
</feature>
<name>A0A517ZW53_9PLAN</name>
<evidence type="ECO:0000259" key="3">
    <source>
        <dbReference type="Pfam" id="PF12890"/>
    </source>
</evidence>
<dbReference type="Gene3D" id="2.30.40.10">
    <property type="entry name" value="Urease, subunit C, domain 1"/>
    <property type="match status" value="1"/>
</dbReference>
<dbReference type="CDD" id="cd01317">
    <property type="entry name" value="DHOase_IIa"/>
    <property type="match status" value="1"/>
</dbReference>
<dbReference type="GO" id="GO:0006145">
    <property type="term" value="P:purine nucleobase catabolic process"/>
    <property type="evidence" value="ECO:0007669"/>
    <property type="project" value="TreeGrafter"/>
</dbReference>
<comment type="function">
    <text evidence="2">Catalyzes the reversible cyclization of carbamoyl aspartate to dihydroorotate.</text>
</comment>
<dbReference type="UniPathway" id="UPA00070">
    <property type="reaction ID" value="UER00117"/>
</dbReference>
<dbReference type="GO" id="GO:0044205">
    <property type="term" value="P:'de novo' UMP biosynthetic process"/>
    <property type="evidence" value="ECO:0007669"/>
    <property type="project" value="UniProtKB-UniRule"/>
</dbReference>
<comment type="similarity">
    <text evidence="2">Belongs to the metallo-dependent hydrolases superfamily. DHOase family. Class I DHOase subfamily.</text>
</comment>
<dbReference type="SUPFAM" id="SSF51556">
    <property type="entry name" value="Metallo-dependent hydrolases"/>
    <property type="match status" value="1"/>
</dbReference>
<dbReference type="Proteomes" id="UP000319383">
    <property type="component" value="Chromosome"/>
</dbReference>
<reference evidence="4 5" key="1">
    <citation type="submission" date="2019-02" db="EMBL/GenBank/DDBJ databases">
        <title>Deep-cultivation of Planctomycetes and their phenomic and genomic characterization uncovers novel biology.</title>
        <authorList>
            <person name="Wiegand S."/>
            <person name="Jogler M."/>
            <person name="Boedeker C."/>
            <person name="Pinto D."/>
            <person name="Vollmers J."/>
            <person name="Rivas-Marin E."/>
            <person name="Kohn T."/>
            <person name="Peeters S.H."/>
            <person name="Heuer A."/>
            <person name="Rast P."/>
            <person name="Oberbeckmann S."/>
            <person name="Bunk B."/>
            <person name="Jeske O."/>
            <person name="Meyerdierks A."/>
            <person name="Storesund J.E."/>
            <person name="Kallscheuer N."/>
            <person name="Luecker S."/>
            <person name="Lage O.M."/>
            <person name="Pohl T."/>
            <person name="Merkel B.J."/>
            <person name="Hornburger P."/>
            <person name="Mueller R.-W."/>
            <person name="Bruemmer F."/>
            <person name="Labrenz M."/>
            <person name="Spormann A.M."/>
            <person name="Op den Camp H."/>
            <person name="Overmann J."/>
            <person name="Amann R."/>
            <person name="Jetten M.S.M."/>
            <person name="Mascher T."/>
            <person name="Medema M.H."/>
            <person name="Devos D.P."/>
            <person name="Kaster A.-K."/>
            <person name="Ovreas L."/>
            <person name="Rohde M."/>
            <person name="Galperin M.Y."/>
            <person name="Jogler C."/>
        </authorList>
    </citation>
    <scope>NUCLEOTIDE SEQUENCE [LARGE SCALE GENOMIC DNA]</scope>
    <source>
        <strain evidence="4 5">Mal52</strain>
    </source>
</reference>
<dbReference type="EMBL" id="CP036276">
    <property type="protein sequence ID" value="QDU46691.1"/>
    <property type="molecule type" value="Genomic_DNA"/>
</dbReference>
<dbReference type="NCBIfam" id="TIGR00857">
    <property type="entry name" value="pyrC_multi"/>
    <property type="match status" value="1"/>
</dbReference>
<dbReference type="PANTHER" id="PTHR43668">
    <property type="entry name" value="ALLANTOINASE"/>
    <property type="match status" value="1"/>
</dbReference>
<evidence type="ECO:0000313" key="4">
    <source>
        <dbReference type="EMBL" id="QDU46691.1"/>
    </source>
</evidence>
<gene>
    <name evidence="4" type="primary">pyrC_2</name>
    <name evidence="2" type="synonym">pyrC</name>
    <name evidence="4" type="ORF">Mal52_52130</name>
</gene>
<feature type="binding site" evidence="2">
    <location>
        <position position="305"/>
    </location>
    <ligand>
        <name>Zn(2+)</name>
        <dbReference type="ChEBI" id="CHEBI:29105"/>
        <label>1</label>
    </ligand>
</feature>
<keyword evidence="2" id="KW-0479">Metal-binding</keyword>
<dbReference type="GO" id="GO:0005737">
    <property type="term" value="C:cytoplasm"/>
    <property type="evidence" value="ECO:0007669"/>
    <property type="project" value="TreeGrafter"/>
</dbReference>
<feature type="domain" description="Dihydroorotase catalytic" evidence="3">
    <location>
        <begin position="51"/>
        <end position="235"/>
    </location>
</feature>
<accession>A0A517ZW53</accession>
<protein>
    <recommendedName>
        <fullName evidence="2">Dihydroorotase</fullName>
        <shortName evidence="2">DHOase</shortName>
        <ecNumber evidence="2">3.5.2.3</ecNumber>
    </recommendedName>
</protein>
<proteinExistence type="inferred from homology"/>
<dbReference type="KEGG" id="sdyn:Mal52_52130"/>
<dbReference type="PANTHER" id="PTHR43668:SF2">
    <property type="entry name" value="ALLANTOINASE"/>
    <property type="match status" value="1"/>
</dbReference>
<dbReference type="InterPro" id="IPR024403">
    <property type="entry name" value="DHOase_cat"/>
</dbReference>
<dbReference type="AlphaFoldDB" id="A0A517ZW53"/>
<keyword evidence="2" id="KW-0862">Zinc</keyword>
<dbReference type="Gene3D" id="3.20.20.140">
    <property type="entry name" value="Metal-dependent hydrolases"/>
    <property type="match status" value="1"/>
</dbReference>
<keyword evidence="2 4" id="KW-0378">Hydrolase</keyword>
<feature type="active site" evidence="2">
    <location>
        <position position="305"/>
    </location>
</feature>
<dbReference type="InterPro" id="IPR011059">
    <property type="entry name" value="Metal-dep_hydrolase_composite"/>
</dbReference>
<dbReference type="InterPro" id="IPR032466">
    <property type="entry name" value="Metal_Hydrolase"/>
</dbReference>
<keyword evidence="5" id="KW-1185">Reference proteome</keyword>
<feature type="binding site" evidence="2">
    <location>
        <position position="179"/>
    </location>
    <ligand>
        <name>Zn(2+)</name>
        <dbReference type="ChEBI" id="CHEBI:29105"/>
        <label>2</label>
    </ligand>
</feature>